<gene>
    <name evidence="2" type="ORF">OCV99_02010</name>
</gene>
<sequence>MENVRIAILDTYGKVLAFLDNTAPEALHFYDDELHTYIKGSAATYSFTADAKHEDAQYLAEGNKLSFIYDRKEYYFTIMQVEKDEYSVSVTAFSCSFELLNDVVDANSYSHPLRSFEEYLHAFDIDRVVEVGRNEVSAVKLPGSFEEETLLARLFSLAELFDAEIELVPVLAKNYSLEKVILNIYREHDDSHQGMGQDRRELTLRYGKNIAGIKKTSDITELFTAIRPEGKDGLSILSVEHTAKDANGEIEFYTAKDSQDIYAVQAAKRFPAFSRGKEGYIWKNAQYDETDASSLFLTALRDLEEGCVPKVTYEIDVSYCEETDRVSIGDTVSVEDTGFQPTLYLSARVTEQVISFTDPSRNKVTFSNIKEEQSQLSPETIKRMQALIDASKTYACSIITDNGIVFKNGEGTTTLTASVMDGGKDLTDTLTITWYKDGEALLVGKSLAVSAADVTGKAVYRYEAVENGVVRGKCEVTVIDVSDGQDGEKSTSYKMQVNALAVRKTFNRTYFPAEITVSGLQQVGEEEPKSYYCYYAIEFENENPESSVGVLLQGTSASHEIPEGTVSIQCSMYHQFNDKLLLDQVTIPVIKDGEDGKDGVDGAESTSYRMQVNAWTVKRSAAGEFTPSNIIVTGFSQTGDGEQSTHYGVYEIEFDGSAVSSRGYSFYRAIPEGTESIVCRMRTYEGALLCEAEIPIAQDGTDGSGIYYVPVTTAGKDTSYILYNDILNAGCELEYKVDDLIMTDYSDTSEHDPVTGVSVYRVTGQDKNSYTVKYLYTIKDGENAVSPVLTLNADTSLTITDVNGTRTTPVLKGADGANGADGTDGADATAYRMLVNALAIGKTASGSYKQSTITVQGRRQVGSGSFTSYACRFKVETTTSANLSSASWTSRYTSSSNTSSYIYTIPSGVTGIRCSMYAAGGTTTLLDQVIIPIIADGTNASLPAVEDLSSGITASGTYVDTTKQVEKLAYRYGKVVQAHLTFYAKTALSSAVTLFSGLPGMNNTMQFVGMNYTKNTPVIFAVRETGEFQKWYAGDIAAGDLVRVGFTYICQ</sequence>
<dbReference type="Pfam" id="PF06605">
    <property type="entry name" value="Prophage_tail"/>
    <property type="match status" value="1"/>
</dbReference>
<organism evidence="2 3">
    <name type="scientific">Dorea acetigenes</name>
    <dbReference type="NCBI Taxonomy" id="2981787"/>
    <lineage>
        <taxon>Bacteria</taxon>
        <taxon>Bacillati</taxon>
        <taxon>Bacillota</taxon>
        <taxon>Clostridia</taxon>
        <taxon>Lachnospirales</taxon>
        <taxon>Lachnospiraceae</taxon>
        <taxon>Dorea</taxon>
    </lineage>
</organism>
<comment type="caution">
    <text evidence="2">The sequence shown here is derived from an EMBL/GenBank/DDBJ whole genome shotgun (WGS) entry which is preliminary data.</text>
</comment>
<feature type="domain" description="Tail spike" evidence="1">
    <location>
        <begin position="151"/>
        <end position="372"/>
    </location>
</feature>
<keyword evidence="3" id="KW-1185">Reference proteome</keyword>
<dbReference type="InterPro" id="IPR007119">
    <property type="entry name" value="Phage_tail_spike_N"/>
</dbReference>
<dbReference type="EMBL" id="JAOQJU010000001">
    <property type="protein sequence ID" value="MCU6685338.1"/>
    <property type="molecule type" value="Genomic_DNA"/>
</dbReference>
<reference evidence="2 3" key="1">
    <citation type="journal article" date="2021" name="ISME Commun">
        <title>Automated analysis of genomic sequences facilitates high-throughput and comprehensive description of bacteria.</title>
        <authorList>
            <person name="Hitch T.C.A."/>
        </authorList>
    </citation>
    <scope>NUCLEOTIDE SEQUENCE [LARGE SCALE GENOMIC DNA]</scope>
    <source>
        <strain evidence="2 3">Sanger_03</strain>
    </source>
</reference>
<evidence type="ECO:0000313" key="2">
    <source>
        <dbReference type="EMBL" id="MCU6685338.1"/>
    </source>
</evidence>
<dbReference type="RefSeq" id="WP_158367637.1">
    <property type="nucleotide sequence ID" value="NZ_JAOQJU010000001.1"/>
</dbReference>
<dbReference type="InterPro" id="IPR010572">
    <property type="entry name" value="Tail_dom"/>
</dbReference>
<dbReference type="Proteomes" id="UP001652431">
    <property type="component" value="Unassembled WGS sequence"/>
</dbReference>
<evidence type="ECO:0000313" key="3">
    <source>
        <dbReference type="Proteomes" id="UP001652431"/>
    </source>
</evidence>
<evidence type="ECO:0000259" key="1">
    <source>
        <dbReference type="Pfam" id="PF06605"/>
    </source>
</evidence>
<proteinExistence type="predicted"/>
<protein>
    <submittedName>
        <fullName evidence="2">Phage tail protein</fullName>
    </submittedName>
</protein>
<name>A0ABT2RIV8_9FIRM</name>
<accession>A0ABT2RIV8</accession>
<dbReference type="NCBIfam" id="TIGR01665">
    <property type="entry name" value="put_anti_recept"/>
    <property type="match status" value="1"/>
</dbReference>